<dbReference type="Gene3D" id="3.40.50.300">
    <property type="entry name" value="P-loop containing nucleotide triphosphate hydrolases"/>
    <property type="match status" value="2"/>
</dbReference>
<feature type="coiled-coil region" evidence="1">
    <location>
        <begin position="273"/>
        <end position="349"/>
    </location>
</feature>
<keyword evidence="3" id="KW-1185">Reference proteome</keyword>
<dbReference type="GO" id="GO:0006302">
    <property type="term" value="P:double-strand break repair"/>
    <property type="evidence" value="ECO:0007669"/>
    <property type="project" value="InterPro"/>
</dbReference>
<dbReference type="InterPro" id="IPR027417">
    <property type="entry name" value="P-loop_NTPase"/>
</dbReference>
<evidence type="ECO:0000256" key="1">
    <source>
        <dbReference type="SAM" id="Coils"/>
    </source>
</evidence>
<gene>
    <name evidence="2" type="ORF">ATY39_08005</name>
</gene>
<dbReference type="GO" id="GO:0016887">
    <property type="term" value="F:ATP hydrolysis activity"/>
    <property type="evidence" value="ECO:0007669"/>
    <property type="project" value="InterPro"/>
</dbReference>
<feature type="coiled-coil region" evidence="1">
    <location>
        <begin position="213"/>
        <end position="240"/>
    </location>
</feature>
<feature type="coiled-coil region" evidence="1">
    <location>
        <begin position="627"/>
        <end position="691"/>
    </location>
</feature>
<protein>
    <recommendedName>
        <fullName evidence="4">Rad50/SbcC-type AAA domain-containing protein</fullName>
    </recommendedName>
</protein>
<reference evidence="2 3" key="1">
    <citation type="journal article" date="2016" name="Genome Announc.">
        <title>Whole-Genome Sequence of Rummeliibacillus stabekisii Strain PP9 Isolated from Antarctic Soil.</title>
        <authorList>
            <person name="da Mota F.F."/>
            <person name="Vollu R.E."/>
            <person name="Jurelevicius D."/>
            <person name="Seldin L."/>
        </authorList>
    </citation>
    <scope>NUCLEOTIDE SEQUENCE [LARGE SCALE GENOMIC DNA]</scope>
    <source>
        <strain evidence="2 3">PP9</strain>
    </source>
</reference>
<dbReference type="OrthoDB" id="2481648at2"/>
<evidence type="ECO:0000313" key="3">
    <source>
        <dbReference type="Proteomes" id="UP000076021"/>
    </source>
</evidence>
<name>A0A143HD50_9BACL</name>
<feature type="coiled-coil region" evidence="1">
    <location>
        <begin position="771"/>
        <end position="812"/>
    </location>
</feature>
<dbReference type="SUPFAM" id="SSF52540">
    <property type="entry name" value="P-loop containing nucleoside triphosphate hydrolases"/>
    <property type="match status" value="2"/>
</dbReference>
<evidence type="ECO:0000313" key="2">
    <source>
        <dbReference type="EMBL" id="AMW99416.1"/>
    </source>
</evidence>
<dbReference type="KEGG" id="rst:ATY39_08005"/>
<reference evidence="3" key="2">
    <citation type="submission" date="2016-03" db="EMBL/GenBank/DDBJ databases">
        <authorList>
            <person name="Ploux O."/>
        </authorList>
    </citation>
    <scope>NUCLEOTIDE SEQUENCE [LARGE SCALE GENOMIC DNA]</scope>
    <source>
        <strain evidence="3">PP9</strain>
    </source>
</reference>
<dbReference type="STRING" id="241244.ATY39_08005"/>
<dbReference type="EMBL" id="CP014806">
    <property type="protein sequence ID" value="AMW99416.1"/>
    <property type="molecule type" value="Genomic_DNA"/>
</dbReference>
<accession>A0A143HD50</accession>
<dbReference type="AlphaFoldDB" id="A0A143HD50"/>
<organism evidence="2 3">
    <name type="scientific">Rummeliibacillus stabekisii</name>
    <dbReference type="NCBI Taxonomy" id="241244"/>
    <lineage>
        <taxon>Bacteria</taxon>
        <taxon>Bacillati</taxon>
        <taxon>Bacillota</taxon>
        <taxon>Bacilli</taxon>
        <taxon>Bacillales</taxon>
        <taxon>Caryophanaceae</taxon>
        <taxon>Rummeliibacillus</taxon>
    </lineage>
</organism>
<proteinExistence type="predicted"/>
<dbReference type="RefSeq" id="WP_066788292.1">
    <property type="nucleotide sequence ID" value="NZ_CP014806.1"/>
</dbReference>
<dbReference type="Proteomes" id="UP000076021">
    <property type="component" value="Chromosome"/>
</dbReference>
<sequence>MIPYSLQFSGIRDYRPTKISFGRDSEHVLIAGPNGAGKSTITFAIGAVLYSSQVEIEGLRSANLAPNQTWNAEVFLTFHNTGLSLIDAAPYVGFQLLIQQKPGNMIQRQYAVYTGEYPDEMKLIATYRSGDNQGRNLSMYREDLQFKYKIHPDVYYLIWYQNEVNQFAAMSPEERFRRLSEMYHIVDLQREWEATVETYKQMEADFKLTIGNLKLIESQLKMAEDAYKHFSNNKKTLKKNGEKHIWLMHCIREKLRVEKNKHEEDIAIKEKYINGLVEKRDIMQQQLAELKDRKTMKQQQLNEAEQYIQQLKNSEKKLNQKNEVIKKQIQRLQEKLKDTEQLRKKMMYTEEEIVVEMDKCKIREKQLAKDIDSFVHAKKLHSRTINDLQYRKVQEELSIQSLDEREDDYQNILSLYISSHQVEVKLLENKKEYNDLAKELPRIEEAETILTEEIKLLKQDKMLSRRQLNAISILRKQGITAYTLRDLVELDERATLKDEIVLDPIKYTIFYMARTCQPANDLYHVPLPSIIPTKFIDSLPTIKLKIKKGLKEQEEILASKVLFWVDQFLQTTPLLKINGIEDVRGVRGRQEKDTFILSPRSSEERLILIQKRFEQNQQKKLDINVNLAKYEKEIGDLQSVLKDVKKAEAFNLELDQRNDKIKLIAEINKQLEEQQNQSEDVQEKIIQLQQEFAFVVHRMQFLEQQLDIYSRIGELKEEQQQLTNLEQEERDILDKLHLIRASKEEYYVKVQSLHDFTRDFNRNIRDLGFDIDDNKREMTNVEKDRTHLEEKIEANQAEITRYEILLQELKHLIPDLYKVAMQKQIDTSQSMPILLSENEKARVAFENARKGEVDPQAEENYKKRKEEYEKKQYDAALMEELVEEKRLLLVDKEDKLDTTVHVLVEALNKKFQTYMSLFNFESEIMWERYEDKRGRAIFKLYVKAHKAGHGRRLEDVSVKARNGKYGKGVSGGEESLSSLLFALTLLQHLDTTPGYIILDEFDSALDENRKEKVFELYARELERKLIILSPKAHDDRYYEKYSKVFIVQHDAVKVESAIKGIQLVK</sequence>
<evidence type="ECO:0008006" key="4">
    <source>
        <dbReference type="Google" id="ProtNLM"/>
    </source>
</evidence>
<keyword evidence="1" id="KW-0175">Coiled coil</keyword>